<proteinExistence type="predicted"/>
<evidence type="ECO:0000313" key="2">
    <source>
        <dbReference type="Proteomes" id="UP000204602"/>
    </source>
</evidence>
<dbReference type="Proteomes" id="UP000204602">
    <property type="component" value="Segment"/>
</dbReference>
<dbReference type="KEGG" id="vg:26633257"/>
<evidence type="ECO:0000313" key="1">
    <source>
        <dbReference type="EMBL" id="ALA13046.1"/>
    </source>
</evidence>
<keyword evidence="2" id="KW-1185">Reference proteome</keyword>
<protein>
    <submittedName>
        <fullName evidence="1">Uncharacterized protein</fullName>
    </submittedName>
</protein>
<dbReference type="EMBL" id="KT224359">
    <property type="protein sequence ID" value="ALA13046.1"/>
    <property type="molecule type" value="Genomic_DNA"/>
</dbReference>
<reference evidence="1 2" key="1">
    <citation type="journal article" date="2015" name="Genome Announc.">
        <title>Complete Genome Sequence of Bacillus cereus Group Phage TsarBomba.</title>
        <authorList>
            <person name="Erill I."/>
            <person name="Caruso S.M."/>
        </authorList>
    </citation>
    <scope>NUCLEOTIDE SEQUENCE [LARGE SCALE GENOMIC DNA]</scope>
</reference>
<accession>A0A0K2D0C7</accession>
<gene>
    <name evidence="1" type="ORF">TSARBOMBA_137</name>
</gene>
<organism evidence="1 2">
    <name type="scientific">Bacillus phage TsarBomba</name>
    <dbReference type="NCBI Taxonomy" id="1690456"/>
    <lineage>
        <taxon>Viruses</taxon>
        <taxon>Duplodnaviria</taxon>
        <taxon>Heunggongvirae</taxon>
        <taxon>Uroviricota</taxon>
        <taxon>Caudoviricetes</taxon>
        <taxon>Herelleviridae</taxon>
        <taxon>Bastillevirinae</taxon>
        <taxon>Tsarbombavirus</taxon>
        <taxon>Tsarbombavirus tsarbomba</taxon>
    </lineage>
</organism>
<sequence>MLEVKVDSLDFDQINIIDENKQFETFNLRKELAVNEHNLLTEMLEQPSKYIYWSSVLEKLKFFQESTELQLEFLVATLDKQARDEMKQIGEKPTKDSVDAFVKRNADYQAMRQNCLGYEYVIGRVQRIVKAFEQRKDMLQSYGKQVLENQLYGKGAGGTAIQMPQNHQPQQY</sequence>
<name>A0A0K2D0C7_9CAUD</name>
<dbReference type="OrthoDB" id="10991at10239"/>
<dbReference type="GeneID" id="26633257"/>
<dbReference type="RefSeq" id="YP_009206952.1">
    <property type="nucleotide sequence ID" value="NC_028890.1"/>
</dbReference>